<evidence type="ECO:0000256" key="5">
    <source>
        <dbReference type="ARBA" id="ARBA00023136"/>
    </source>
</evidence>
<dbReference type="AlphaFoldDB" id="A0A2A2AW39"/>
<gene>
    <name evidence="7" type="ORF">CK621_12155</name>
</gene>
<sequence>MLAPHAHLPAPMPSSTTTFLSGLALSLSLIMAIGPQNAHVLRMGLLRQHVLLTVLMSVAADCLLIFIGVYGLAQFGHMPDKVHGALVGAGVLFLLMYGWQALQRFWRAQRTARHQDAAAQAIDDLVQAPAAPLMGRGQAMATALAFSCLNPHAWLDTAVLIGSASLAYGSQAMVFGLGAMAASLLWFTCLGSASAWLGQRINTPRLWIWLDGLVAVMMWGLAWFLARSLFKS</sequence>
<protein>
    <submittedName>
        <fullName evidence="7">Lysine transporter LysE</fullName>
    </submittedName>
</protein>
<dbReference type="PANTHER" id="PTHR30086:SF20">
    <property type="entry name" value="ARGININE EXPORTER PROTEIN ARGO-RELATED"/>
    <property type="match status" value="1"/>
</dbReference>
<feature type="transmembrane region" description="Helical" evidence="6">
    <location>
        <begin position="50"/>
        <end position="73"/>
    </location>
</feature>
<evidence type="ECO:0000256" key="2">
    <source>
        <dbReference type="ARBA" id="ARBA00022475"/>
    </source>
</evidence>
<keyword evidence="5 6" id="KW-0472">Membrane</keyword>
<keyword evidence="2" id="KW-1003">Cell membrane</keyword>
<dbReference type="InterPro" id="IPR001123">
    <property type="entry name" value="LeuE-type"/>
</dbReference>
<dbReference type="PANTHER" id="PTHR30086">
    <property type="entry name" value="ARGININE EXPORTER PROTEIN ARGO"/>
    <property type="match status" value="1"/>
</dbReference>
<evidence type="ECO:0000256" key="4">
    <source>
        <dbReference type="ARBA" id="ARBA00022989"/>
    </source>
</evidence>
<dbReference type="EMBL" id="NSJE01000023">
    <property type="protein sequence ID" value="PAT41869.1"/>
    <property type="molecule type" value="Genomic_DNA"/>
</dbReference>
<evidence type="ECO:0000256" key="3">
    <source>
        <dbReference type="ARBA" id="ARBA00022692"/>
    </source>
</evidence>
<dbReference type="Pfam" id="PF01810">
    <property type="entry name" value="LysE"/>
    <property type="match status" value="1"/>
</dbReference>
<comment type="caution">
    <text evidence="7">The sequence shown here is derived from an EMBL/GenBank/DDBJ whole genome shotgun (WGS) entry which is preliminary data.</text>
</comment>
<evidence type="ECO:0000313" key="7">
    <source>
        <dbReference type="EMBL" id="PAT41869.1"/>
    </source>
</evidence>
<evidence type="ECO:0000256" key="1">
    <source>
        <dbReference type="ARBA" id="ARBA00004651"/>
    </source>
</evidence>
<feature type="transmembrane region" description="Helical" evidence="6">
    <location>
        <begin position="206"/>
        <end position="226"/>
    </location>
</feature>
<keyword evidence="3 6" id="KW-0812">Transmembrane</keyword>
<proteinExistence type="predicted"/>
<organism evidence="7 8">
    <name type="scientific">Vandammella animalimorsus</name>
    <dbReference type="NCBI Taxonomy" id="2029117"/>
    <lineage>
        <taxon>Bacteria</taxon>
        <taxon>Pseudomonadati</taxon>
        <taxon>Pseudomonadota</taxon>
        <taxon>Betaproteobacteria</taxon>
        <taxon>Burkholderiales</taxon>
        <taxon>Comamonadaceae</taxon>
        <taxon>Vandammella</taxon>
    </lineage>
</organism>
<comment type="subcellular location">
    <subcellularLocation>
        <location evidence="1">Cell membrane</location>
        <topology evidence="1">Multi-pass membrane protein</topology>
    </subcellularLocation>
</comment>
<name>A0A2A2AW39_9BURK</name>
<evidence type="ECO:0000313" key="8">
    <source>
        <dbReference type="Proteomes" id="UP000218439"/>
    </source>
</evidence>
<feature type="transmembrane region" description="Helical" evidence="6">
    <location>
        <begin position="85"/>
        <end position="102"/>
    </location>
</feature>
<feature type="transmembrane region" description="Helical" evidence="6">
    <location>
        <begin position="20"/>
        <end position="38"/>
    </location>
</feature>
<evidence type="ECO:0000256" key="6">
    <source>
        <dbReference type="SAM" id="Phobius"/>
    </source>
</evidence>
<reference evidence="7 8" key="1">
    <citation type="submission" date="2017-08" db="EMBL/GenBank/DDBJ databases">
        <title>WGS of Clinical strains of the CDC Group NO-1 linked to zoonotic infections in humans.</title>
        <authorList>
            <person name="Bernier A.-M."/>
            <person name="Bernard K."/>
        </authorList>
    </citation>
    <scope>NUCLEOTIDE SEQUENCE [LARGE SCALE GENOMIC DNA]</scope>
    <source>
        <strain evidence="7 8">NML120219</strain>
    </source>
</reference>
<feature type="transmembrane region" description="Helical" evidence="6">
    <location>
        <begin position="172"/>
        <end position="194"/>
    </location>
</feature>
<accession>A0A2A2AW39</accession>
<keyword evidence="4 6" id="KW-1133">Transmembrane helix</keyword>
<dbReference type="GO" id="GO:0015171">
    <property type="term" value="F:amino acid transmembrane transporter activity"/>
    <property type="evidence" value="ECO:0007669"/>
    <property type="project" value="TreeGrafter"/>
</dbReference>
<dbReference type="Proteomes" id="UP000218439">
    <property type="component" value="Unassembled WGS sequence"/>
</dbReference>
<dbReference type="GO" id="GO:0005886">
    <property type="term" value="C:plasma membrane"/>
    <property type="evidence" value="ECO:0007669"/>
    <property type="project" value="UniProtKB-SubCell"/>
</dbReference>